<dbReference type="InterPro" id="IPR045351">
    <property type="entry name" value="DUF6531"/>
</dbReference>
<accession>A0A017T131</accession>
<evidence type="ECO:0008006" key="6">
    <source>
        <dbReference type="Google" id="ProtNLM"/>
    </source>
</evidence>
<dbReference type="PANTHER" id="PTHR32305">
    <property type="match status" value="1"/>
</dbReference>
<evidence type="ECO:0000259" key="2">
    <source>
        <dbReference type="Pfam" id="PF20148"/>
    </source>
</evidence>
<dbReference type="NCBIfam" id="TIGR01643">
    <property type="entry name" value="YD_repeat_2x"/>
    <property type="match status" value="4"/>
</dbReference>
<evidence type="ECO:0000313" key="5">
    <source>
        <dbReference type="Proteomes" id="UP000019678"/>
    </source>
</evidence>
<dbReference type="InterPro" id="IPR050708">
    <property type="entry name" value="T6SS_VgrG/RHS"/>
</dbReference>
<dbReference type="STRING" id="1192034.CAP_7343"/>
<evidence type="ECO:0000256" key="1">
    <source>
        <dbReference type="ARBA" id="ARBA00022737"/>
    </source>
</evidence>
<keyword evidence="1" id="KW-0677">Repeat</keyword>
<dbReference type="InterPro" id="IPR022385">
    <property type="entry name" value="Rhs_assc_core"/>
</dbReference>
<dbReference type="eggNOG" id="COG3409">
    <property type="taxonomic scope" value="Bacteria"/>
</dbReference>
<dbReference type="EMBL" id="ASRX01000063">
    <property type="protein sequence ID" value="EYF02271.1"/>
    <property type="molecule type" value="Genomic_DNA"/>
</dbReference>
<dbReference type="PANTHER" id="PTHR32305:SF15">
    <property type="entry name" value="PROTEIN RHSA-RELATED"/>
    <property type="match status" value="1"/>
</dbReference>
<evidence type="ECO:0000259" key="3">
    <source>
        <dbReference type="Pfam" id="PF25023"/>
    </source>
</evidence>
<reference evidence="4 5" key="1">
    <citation type="submission" date="2013-05" db="EMBL/GenBank/DDBJ databases">
        <title>Genome assembly of Chondromyces apiculatus DSM 436.</title>
        <authorList>
            <person name="Sharma G."/>
            <person name="Khatri I."/>
            <person name="Kaur C."/>
            <person name="Mayilraj S."/>
            <person name="Subramanian S."/>
        </authorList>
    </citation>
    <scope>NUCLEOTIDE SEQUENCE [LARGE SCALE GENOMIC DNA]</scope>
    <source>
        <strain evidence="4 5">DSM 436</strain>
    </source>
</reference>
<dbReference type="Gene3D" id="2.180.10.10">
    <property type="entry name" value="RHS repeat-associated core"/>
    <property type="match status" value="4"/>
</dbReference>
<dbReference type="Pfam" id="PF05593">
    <property type="entry name" value="RHS_repeat"/>
    <property type="match status" value="3"/>
</dbReference>
<dbReference type="Proteomes" id="UP000019678">
    <property type="component" value="Unassembled WGS sequence"/>
</dbReference>
<dbReference type="NCBIfam" id="TIGR03696">
    <property type="entry name" value="Rhs_assc_core"/>
    <property type="match status" value="1"/>
</dbReference>
<dbReference type="Pfam" id="PF20148">
    <property type="entry name" value="DUF6531"/>
    <property type="match status" value="1"/>
</dbReference>
<dbReference type="InterPro" id="IPR031325">
    <property type="entry name" value="RHS_repeat"/>
</dbReference>
<dbReference type="SUPFAM" id="SSF63829">
    <property type="entry name" value="Calcium-dependent phosphotriesterase"/>
    <property type="match status" value="1"/>
</dbReference>
<name>A0A017T131_9BACT</name>
<feature type="domain" description="Teneurin-like YD-shell" evidence="3">
    <location>
        <begin position="671"/>
        <end position="1238"/>
    </location>
</feature>
<proteinExistence type="predicted"/>
<dbReference type="InterPro" id="IPR006530">
    <property type="entry name" value="YD"/>
</dbReference>
<dbReference type="eggNOG" id="COG3064">
    <property type="taxonomic scope" value="Bacteria"/>
</dbReference>
<gene>
    <name evidence="4" type="ORF">CAP_7343</name>
</gene>
<evidence type="ECO:0000313" key="4">
    <source>
        <dbReference type="EMBL" id="EYF02271.1"/>
    </source>
</evidence>
<dbReference type="OrthoDB" id="5477618at2"/>
<feature type="domain" description="DUF6531" evidence="2">
    <location>
        <begin position="238"/>
        <end position="312"/>
    </location>
</feature>
<dbReference type="InterPro" id="IPR056823">
    <property type="entry name" value="TEN-like_YD-shell"/>
</dbReference>
<dbReference type="SUPFAM" id="SSF69304">
    <property type="entry name" value="Tricorn protease N-terminal domain"/>
    <property type="match status" value="1"/>
</dbReference>
<comment type="caution">
    <text evidence="4">The sequence shown here is derived from an EMBL/GenBank/DDBJ whole genome shotgun (WGS) entry which is preliminary data.</text>
</comment>
<keyword evidence="5" id="KW-1185">Reference proteome</keyword>
<organism evidence="4 5">
    <name type="scientific">Chondromyces apiculatus DSM 436</name>
    <dbReference type="NCBI Taxonomy" id="1192034"/>
    <lineage>
        <taxon>Bacteria</taxon>
        <taxon>Pseudomonadati</taxon>
        <taxon>Myxococcota</taxon>
        <taxon>Polyangia</taxon>
        <taxon>Polyangiales</taxon>
        <taxon>Polyangiaceae</taxon>
        <taxon>Chondromyces</taxon>
    </lineage>
</organism>
<dbReference type="eggNOG" id="COG3209">
    <property type="taxonomic scope" value="Bacteria"/>
</dbReference>
<sequence>MAHNFHDINGWLIVGIELHQGFHIFPPAPMKFWKLTLLHPFTLGDKQQPTVLFNGVPSVTHQHEPKFLWPHLGIIPDPLDALTPIHILFGSHKCWLPRGAVEICGEKATCCVIGGPVSLNADCWDVGRWPTSLVLNPGTVQTTPTFGDFVMGAVTLAVDLVIDLLFEGAFKLGGKFLMKLGSKALKPLLKKGKGLVQKGMKAAAKKMGKAGRGLAKGAKSLKGKAASAAKKAKCFVTGHPVDAASGTVVDAKVDLTLPGPVPLLWERHYASSRALDRSSLGRGGWTHSFEQWIERTEEGIVFRDEEGRDVRFPALRAGEKAFHRADRLTLAANDDGTFTLQNHIHRTTRVFAPQEPEGRALLTAIGDAFGNAIRLEYTGTKLRRVIDTAGREVRVKLTHGGRIARLEVWVDDTLEQWVDYAYSRMGELASATDALGYSEHYAYDEDHRMVKTTLKNGVSFYYEYDPETGWCKKSWGDGGLHTVELTPDLEQRITWLTGNDEPRILHWNEDGLVVREETPDGCVLRTRTYDADHYLVAEANGAGETRRYEYDERGNKTREVDPAGNVTAWAHHQDQPVMLVSPEGLVTTYEYDSRGSMTAMVQPSGVRRTLSYDELGRPTEVAYQGNRLAAFQFDAHHDLVEEIDARGAKTRYKYDGLSRPLSRTDALGRVTSVEYDVLGRRIVLRRPDGTTLLSTYDALGNPVRVTDVLSNVTHMEFAGTGVLVKLVEPDGRTWRLRYTQGERLRSVENPRGELHVFTRDAVGRITREATFDGRVIDYEYSSAGALSRINYPDRSFRAFEHDALGNIVRELSSDGCITFQRDRLGRLLGGLREEDGRTVMTAFERDPLGRIIACVQDGQRIAYAVDTQGRRVERIMPDGARTQYRYNTRGDVVGVSHDDREIAIERDLLGREETRCDMSGRFSIRSVYDSMDRIIEQRVEAGSVVGRAPSLLAQRLWQYDPFGRVKLVEDGRWGATRYRYDAVGQLLEARSDAAQEVFSYDAAGALLNVFRGLEVVAEGEAGNEGWEIGRGNQLLRSAEATYAYDLRGRRSSKVELREHAGPGKTDYIWDCRDGLREVRLPSGNRVVFTCDAFGRRVRKQVLDAHGVEQYAVDFIWDGDVVAADVDSRHGTRHFVHAPGSFVLLLQAERGEVFSYVNDHVGVPKELLDASGQVVWSASHTAWGRIAEVHVDPENPSREARSVASPFRLQGQYEDEETGLCHTRFRYFDPDVGRWCSPDPLGLAGGNDPNGWDINPVNWVDPLGLLPNLPANPDDLLDDGWEEVTHPEMAKNSNRREFYNPDLGYKVAFDKGVPGETGFEAVDHYHVYNPNTTGKGDKFLDAADNPVPKGSKASHILPNC</sequence>
<dbReference type="Pfam" id="PF25023">
    <property type="entry name" value="TEN_YD-shell"/>
    <property type="match status" value="1"/>
</dbReference>
<protein>
    <recommendedName>
        <fullName evidence="6">Rhs-family protein</fullName>
    </recommendedName>
</protein>